<sequence length="118" mass="12784">MVNFFLEVIPGPVLHISSRQNKQKGLASKDAANSVTEDLVKGQDSGVTDTGQSIQSEEPSNRTKQAEKENDLQQADNLSANQIELNFPLSPEALAVRPHGDYNLVNSLLNLTKSPVSV</sequence>
<evidence type="ECO:0000313" key="2">
    <source>
        <dbReference type="EMBL" id="LAB40106.1"/>
    </source>
</evidence>
<proteinExistence type="predicted"/>
<reference evidence="2" key="2">
    <citation type="submission" date="2017-11" db="EMBL/GenBank/DDBJ databases">
        <title>Coralsnake Venomics: Analyses of Venom Gland Transcriptomes and Proteomes of Six Brazilian Taxa.</title>
        <authorList>
            <person name="Aird S.D."/>
            <person name="Jorge da Silva N."/>
            <person name="Qiu L."/>
            <person name="Villar-Briones A."/>
            <person name="Aparecida-Saddi V."/>
            <person name="Campos-Telles M.P."/>
            <person name="Grau M."/>
            <person name="Mikheyev A.S."/>
        </authorList>
    </citation>
    <scope>NUCLEOTIDE SEQUENCE</scope>
    <source>
        <tissue evidence="2">Venom_gland</tissue>
    </source>
</reference>
<evidence type="ECO:0000256" key="1">
    <source>
        <dbReference type="SAM" id="MobiDB-lite"/>
    </source>
</evidence>
<dbReference type="AlphaFoldDB" id="A0A2D4N529"/>
<dbReference type="EMBL" id="IACM01147552">
    <property type="protein sequence ID" value="LAB40106.1"/>
    <property type="molecule type" value="Transcribed_RNA"/>
</dbReference>
<accession>A0A2D4N529</accession>
<protein>
    <submittedName>
        <fullName evidence="2">Uncharacterized protein</fullName>
    </submittedName>
</protein>
<feature type="compositionally biased region" description="Polar residues" evidence="1">
    <location>
        <begin position="45"/>
        <end position="58"/>
    </location>
</feature>
<name>A0A2D4N529_9SAUR</name>
<reference evidence="2" key="1">
    <citation type="submission" date="2017-07" db="EMBL/GenBank/DDBJ databases">
        <authorList>
            <person name="Mikheyev A."/>
            <person name="Grau M."/>
        </authorList>
    </citation>
    <scope>NUCLEOTIDE SEQUENCE</scope>
    <source>
        <tissue evidence="2">Venom_gland</tissue>
    </source>
</reference>
<feature type="compositionally biased region" description="Basic and acidic residues" evidence="1">
    <location>
        <begin position="59"/>
        <end position="71"/>
    </location>
</feature>
<organism evidence="2">
    <name type="scientific">Micrurus spixii</name>
    <name type="common">Amazon coral snake</name>
    <dbReference type="NCBI Taxonomy" id="129469"/>
    <lineage>
        <taxon>Eukaryota</taxon>
        <taxon>Metazoa</taxon>
        <taxon>Chordata</taxon>
        <taxon>Craniata</taxon>
        <taxon>Vertebrata</taxon>
        <taxon>Euteleostomi</taxon>
        <taxon>Lepidosauria</taxon>
        <taxon>Squamata</taxon>
        <taxon>Bifurcata</taxon>
        <taxon>Unidentata</taxon>
        <taxon>Episquamata</taxon>
        <taxon>Toxicofera</taxon>
        <taxon>Serpentes</taxon>
        <taxon>Colubroidea</taxon>
        <taxon>Elapidae</taxon>
        <taxon>Elapinae</taxon>
        <taxon>Micrurus</taxon>
    </lineage>
</organism>
<feature type="region of interest" description="Disordered" evidence="1">
    <location>
        <begin position="38"/>
        <end position="79"/>
    </location>
</feature>